<protein>
    <submittedName>
        <fullName evidence="1">RHS repeat-associated core domain-containing protein</fullName>
    </submittedName>
</protein>
<evidence type="ECO:0000313" key="1">
    <source>
        <dbReference type="EMBL" id="SHF44212.1"/>
    </source>
</evidence>
<organism evidence="1 2">
    <name type="scientific">Chryseobacterium takakiae</name>
    <dbReference type="NCBI Taxonomy" id="1302685"/>
    <lineage>
        <taxon>Bacteria</taxon>
        <taxon>Pseudomonadati</taxon>
        <taxon>Bacteroidota</taxon>
        <taxon>Flavobacteriia</taxon>
        <taxon>Flavobacteriales</taxon>
        <taxon>Weeksellaceae</taxon>
        <taxon>Chryseobacterium group</taxon>
        <taxon>Chryseobacterium</taxon>
    </lineage>
</organism>
<gene>
    <name evidence="1" type="ORF">SAMN05444408_12113</name>
</gene>
<proteinExistence type="predicted"/>
<dbReference type="EMBL" id="FQVO01000021">
    <property type="protein sequence ID" value="SHF44212.1"/>
    <property type="molecule type" value="Genomic_DNA"/>
</dbReference>
<keyword evidence="2" id="KW-1185">Reference proteome</keyword>
<dbReference type="InterPro" id="IPR050708">
    <property type="entry name" value="T6SS_VgrG/RHS"/>
</dbReference>
<dbReference type="PANTHER" id="PTHR32305">
    <property type="match status" value="1"/>
</dbReference>
<dbReference type="InterPro" id="IPR022385">
    <property type="entry name" value="Rhs_assc_core"/>
</dbReference>
<accession>A0A1M5BPP5</accession>
<dbReference type="STRING" id="1302685.SAMN05444408_12113"/>
<dbReference type="RefSeq" id="WP_072886243.1">
    <property type="nucleotide sequence ID" value="NZ_FQVO01000021.1"/>
</dbReference>
<dbReference type="NCBIfam" id="TIGR03696">
    <property type="entry name" value="Rhs_assc_core"/>
    <property type="match status" value="1"/>
</dbReference>
<dbReference type="Proteomes" id="UP000184236">
    <property type="component" value="Unassembled WGS sequence"/>
</dbReference>
<evidence type="ECO:0000313" key="2">
    <source>
        <dbReference type="Proteomes" id="UP000184236"/>
    </source>
</evidence>
<reference evidence="2" key="1">
    <citation type="submission" date="2016-11" db="EMBL/GenBank/DDBJ databases">
        <authorList>
            <person name="Varghese N."/>
            <person name="Submissions S."/>
        </authorList>
    </citation>
    <scope>NUCLEOTIDE SEQUENCE [LARGE SCALE GENOMIC DNA]</scope>
    <source>
        <strain evidence="2">DSM 26898</strain>
    </source>
</reference>
<dbReference type="PANTHER" id="PTHR32305:SF15">
    <property type="entry name" value="PROTEIN RHSA-RELATED"/>
    <property type="match status" value="1"/>
</dbReference>
<name>A0A1M5BPP5_9FLAO</name>
<dbReference type="Gene3D" id="2.180.10.10">
    <property type="entry name" value="RHS repeat-associated core"/>
    <property type="match status" value="1"/>
</dbReference>
<sequence>MINDYYAFGLKHGNPADTSGVNYNYEYNGKEFQQEIGMNDYGARFYMPDIGRWGVVDPLAEVYRRHSPYNYAVNNPIVFVDPDGRGVEYNWGTGDYESIDSNGARTTSDEWDAMNYLLIQSHSVKV</sequence>
<dbReference type="AlphaFoldDB" id="A0A1M5BPP5"/>